<name>A0A9D4KG79_DREPO</name>
<reference evidence="1" key="2">
    <citation type="submission" date="2020-11" db="EMBL/GenBank/DDBJ databases">
        <authorList>
            <person name="McCartney M.A."/>
            <person name="Auch B."/>
            <person name="Kono T."/>
            <person name="Mallez S."/>
            <person name="Becker A."/>
            <person name="Gohl D.M."/>
            <person name="Silverstein K.A.T."/>
            <person name="Koren S."/>
            <person name="Bechman K.B."/>
            <person name="Herman A."/>
            <person name="Abrahante J.E."/>
            <person name="Garbe J."/>
        </authorList>
    </citation>
    <scope>NUCLEOTIDE SEQUENCE</scope>
    <source>
        <strain evidence="1">Duluth1</strain>
        <tissue evidence="1">Whole animal</tissue>
    </source>
</reference>
<evidence type="ECO:0000313" key="2">
    <source>
        <dbReference type="Proteomes" id="UP000828390"/>
    </source>
</evidence>
<dbReference type="EMBL" id="JAIWYP010000004">
    <property type="protein sequence ID" value="KAH3839076.1"/>
    <property type="molecule type" value="Genomic_DNA"/>
</dbReference>
<gene>
    <name evidence="1" type="ORF">DPMN_112498</name>
</gene>
<evidence type="ECO:0000313" key="1">
    <source>
        <dbReference type="EMBL" id="KAH3839076.1"/>
    </source>
</evidence>
<sequence>MSTCSGKAASGAKFVVVGALCRVSGELCHVPGAVCRCARHKAQCAIPVVYKAEIFSKLNLGTFG</sequence>
<keyword evidence="2" id="KW-1185">Reference proteome</keyword>
<comment type="caution">
    <text evidence="1">The sequence shown here is derived from an EMBL/GenBank/DDBJ whole genome shotgun (WGS) entry which is preliminary data.</text>
</comment>
<accession>A0A9D4KG79</accession>
<dbReference type="AlphaFoldDB" id="A0A9D4KG79"/>
<protein>
    <submittedName>
        <fullName evidence="1">Uncharacterized protein</fullName>
    </submittedName>
</protein>
<reference evidence="1" key="1">
    <citation type="journal article" date="2019" name="bioRxiv">
        <title>The Genome of the Zebra Mussel, Dreissena polymorpha: A Resource for Invasive Species Research.</title>
        <authorList>
            <person name="McCartney M.A."/>
            <person name="Auch B."/>
            <person name="Kono T."/>
            <person name="Mallez S."/>
            <person name="Zhang Y."/>
            <person name="Obille A."/>
            <person name="Becker A."/>
            <person name="Abrahante J.E."/>
            <person name="Garbe J."/>
            <person name="Badalamenti J.P."/>
            <person name="Herman A."/>
            <person name="Mangelson H."/>
            <person name="Liachko I."/>
            <person name="Sullivan S."/>
            <person name="Sone E.D."/>
            <person name="Koren S."/>
            <person name="Silverstein K.A.T."/>
            <person name="Beckman K.B."/>
            <person name="Gohl D.M."/>
        </authorList>
    </citation>
    <scope>NUCLEOTIDE SEQUENCE</scope>
    <source>
        <strain evidence="1">Duluth1</strain>
        <tissue evidence="1">Whole animal</tissue>
    </source>
</reference>
<dbReference type="Proteomes" id="UP000828390">
    <property type="component" value="Unassembled WGS sequence"/>
</dbReference>
<proteinExistence type="predicted"/>
<organism evidence="1 2">
    <name type="scientific">Dreissena polymorpha</name>
    <name type="common">Zebra mussel</name>
    <name type="synonym">Mytilus polymorpha</name>
    <dbReference type="NCBI Taxonomy" id="45954"/>
    <lineage>
        <taxon>Eukaryota</taxon>
        <taxon>Metazoa</taxon>
        <taxon>Spiralia</taxon>
        <taxon>Lophotrochozoa</taxon>
        <taxon>Mollusca</taxon>
        <taxon>Bivalvia</taxon>
        <taxon>Autobranchia</taxon>
        <taxon>Heteroconchia</taxon>
        <taxon>Euheterodonta</taxon>
        <taxon>Imparidentia</taxon>
        <taxon>Neoheterodontei</taxon>
        <taxon>Myida</taxon>
        <taxon>Dreissenoidea</taxon>
        <taxon>Dreissenidae</taxon>
        <taxon>Dreissena</taxon>
    </lineage>
</organism>